<reference evidence="1 2" key="1">
    <citation type="submission" date="2023-02" db="EMBL/GenBank/DDBJ databases">
        <title>LHISI_Scaffold_Assembly.</title>
        <authorList>
            <person name="Stuart O.P."/>
            <person name="Cleave R."/>
            <person name="Magrath M.J.L."/>
            <person name="Mikheyev A.S."/>
        </authorList>
    </citation>
    <scope>NUCLEOTIDE SEQUENCE [LARGE SCALE GENOMIC DNA]</scope>
    <source>
        <strain evidence="1">Daus_M_001</strain>
        <tissue evidence="1">Leg muscle</tissue>
    </source>
</reference>
<organism evidence="1 2">
    <name type="scientific">Dryococelus australis</name>
    <dbReference type="NCBI Taxonomy" id="614101"/>
    <lineage>
        <taxon>Eukaryota</taxon>
        <taxon>Metazoa</taxon>
        <taxon>Ecdysozoa</taxon>
        <taxon>Arthropoda</taxon>
        <taxon>Hexapoda</taxon>
        <taxon>Insecta</taxon>
        <taxon>Pterygota</taxon>
        <taxon>Neoptera</taxon>
        <taxon>Polyneoptera</taxon>
        <taxon>Phasmatodea</taxon>
        <taxon>Verophasmatodea</taxon>
        <taxon>Anareolatae</taxon>
        <taxon>Phasmatidae</taxon>
        <taxon>Eurycanthinae</taxon>
        <taxon>Dryococelus</taxon>
    </lineage>
</organism>
<evidence type="ECO:0000313" key="1">
    <source>
        <dbReference type="EMBL" id="KAJ8879829.1"/>
    </source>
</evidence>
<dbReference type="Proteomes" id="UP001159363">
    <property type="component" value="Chromosome 6"/>
</dbReference>
<accession>A0ABQ9H699</accession>
<sequence length="228" mass="26069">MKRHRINEIFKLKTMKTCGVDSASVNTTSAGVSEHLHNPNQEEIQSPILRRVKGAQFFSVIFDETTDISGICQLSILLRYLHGRVLREDLITFVSAYDTIRDKDIKSEEERRLSGVALGHIVEDIAKNFDFDLKFCVGFGVDSCSWKRIVKNKEKLPDYVLETLENCDIDMCPTIHKHLQILTTYPVSAAISERSFSTLHRLKTWLRANIGEKDLLGLLSCRSIEKFH</sequence>
<dbReference type="EMBL" id="JARBHB010000007">
    <property type="protein sequence ID" value="KAJ8879829.1"/>
    <property type="molecule type" value="Genomic_DNA"/>
</dbReference>
<name>A0ABQ9H699_9NEOP</name>
<comment type="caution">
    <text evidence="1">The sequence shown here is derived from an EMBL/GenBank/DDBJ whole genome shotgun (WGS) entry which is preliminary data.</text>
</comment>
<protein>
    <recommendedName>
        <fullName evidence="3">HAT C-terminal dimerisation domain-containing protein</fullName>
    </recommendedName>
</protein>
<dbReference type="PANTHER" id="PTHR46289:SF14">
    <property type="entry name" value="DUF4371 DOMAIN-CONTAINING PROTEIN"/>
    <property type="match status" value="1"/>
</dbReference>
<evidence type="ECO:0000313" key="2">
    <source>
        <dbReference type="Proteomes" id="UP001159363"/>
    </source>
</evidence>
<proteinExistence type="predicted"/>
<evidence type="ECO:0008006" key="3">
    <source>
        <dbReference type="Google" id="ProtNLM"/>
    </source>
</evidence>
<keyword evidence="2" id="KW-1185">Reference proteome</keyword>
<gene>
    <name evidence="1" type="ORF">PR048_020446</name>
</gene>
<dbReference type="PANTHER" id="PTHR46289">
    <property type="entry name" value="52 KDA REPRESSOR OF THE INHIBITOR OF THE PROTEIN KINASE-LIKE PROTEIN-RELATED"/>
    <property type="match status" value="1"/>
</dbReference>
<dbReference type="InterPro" id="IPR052958">
    <property type="entry name" value="IFN-induced_PKR_regulator"/>
</dbReference>